<feature type="compositionally biased region" description="Low complexity" evidence="1">
    <location>
        <begin position="106"/>
        <end position="127"/>
    </location>
</feature>
<dbReference type="PANTHER" id="PTHR46398:SF7">
    <property type="entry name" value="ALPHA_BETA-HYDROLASES SUPERFAMILY PROTEIN"/>
    <property type="match status" value="1"/>
</dbReference>
<dbReference type="EMBL" id="CM007386">
    <property type="protein sequence ID" value="ONK66207.1"/>
    <property type="molecule type" value="Genomic_DNA"/>
</dbReference>
<evidence type="ECO:0000313" key="3">
    <source>
        <dbReference type="Proteomes" id="UP000243459"/>
    </source>
</evidence>
<evidence type="ECO:0000256" key="1">
    <source>
        <dbReference type="SAM" id="MobiDB-lite"/>
    </source>
</evidence>
<dbReference type="Proteomes" id="UP000243459">
    <property type="component" value="Chromosome 6"/>
</dbReference>
<protein>
    <submittedName>
        <fullName evidence="2">Uncharacterized protein</fullName>
    </submittedName>
</protein>
<accession>A0A5P1ELZ7</accession>
<organism evidence="2 3">
    <name type="scientific">Asparagus officinalis</name>
    <name type="common">Garden asparagus</name>
    <dbReference type="NCBI Taxonomy" id="4686"/>
    <lineage>
        <taxon>Eukaryota</taxon>
        <taxon>Viridiplantae</taxon>
        <taxon>Streptophyta</taxon>
        <taxon>Embryophyta</taxon>
        <taxon>Tracheophyta</taxon>
        <taxon>Spermatophyta</taxon>
        <taxon>Magnoliopsida</taxon>
        <taxon>Liliopsida</taxon>
        <taxon>Asparagales</taxon>
        <taxon>Asparagaceae</taxon>
        <taxon>Asparagoideae</taxon>
        <taxon>Asparagus</taxon>
    </lineage>
</organism>
<dbReference type="OMA" id="GRIYHII"/>
<dbReference type="Gramene" id="ONK66207">
    <property type="protein sequence ID" value="ONK66207"/>
    <property type="gene ID" value="A4U43_C06F5340"/>
</dbReference>
<dbReference type="AlphaFoldDB" id="A0A5P1ELZ7"/>
<evidence type="ECO:0000313" key="2">
    <source>
        <dbReference type="EMBL" id="ONK66207.1"/>
    </source>
</evidence>
<sequence>MFDEEVSGIRCGRFPPEVRTAIPVEGRFEHIVLSCNTTSDHGIIWIEKEAQKALDRMKETSVATSPPAQQRMERKQTLEKEHIDALERAVSLHVPHAVAPSDEATAEALLESSEETTNPPEETSEASSRGDSKFGGRTNWLDLVEKLFSRNESGNLVLKKDISVP</sequence>
<gene>
    <name evidence="2" type="ORF">A4U43_C06F5340</name>
</gene>
<keyword evidence="3" id="KW-1185">Reference proteome</keyword>
<name>A0A5P1ELZ7_ASPOF</name>
<reference evidence="3" key="1">
    <citation type="journal article" date="2017" name="Nat. Commun.">
        <title>The asparagus genome sheds light on the origin and evolution of a young Y chromosome.</title>
        <authorList>
            <person name="Harkess A."/>
            <person name="Zhou J."/>
            <person name="Xu C."/>
            <person name="Bowers J.E."/>
            <person name="Van der Hulst R."/>
            <person name="Ayyampalayam S."/>
            <person name="Mercati F."/>
            <person name="Riccardi P."/>
            <person name="McKain M.R."/>
            <person name="Kakrana A."/>
            <person name="Tang H."/>
            <person name="Ray J."/>
            <person name="Groenendijk J."/>
            <person name="Arikit S."/>
            <person name="Mathioni S.M."/>
            <person name="Nakano M."/>
            <person name="Shan H."/>
            <person name="Telgmann-Rauber A."/>
            <person name="Kanno A."/>
            <person name="Yue Z."/>
            <person name="Chen H."/>
            <person name="Li W."/>
            <person name="Chen Y."/>
            <person name="Xu X."/>
            <person name="Zhang Y."/>
            <person name="Luo S."/>
            <person name="Chen H."/>
            <person name="Gao J."/>
            <person name="Mao Z."/>
            <person name="Pires J.C."/>
            <person name="Luo M."/>
            <person name="Kudrna D."/>
            <person name="Wing R.A."/>
            <person name="Meyers B.C."/>
            <person name="Yi K."/>
            <person name="Kong H."/>
            <person name="Lavrijsen P."/>
            <person name="Sunseri F."/>
            <person name="Falavigna A."/>
            <person name="Ye Y."/>
            <person name="Leebens-Mack J.H."/>
            <person name="Chen G."/>
        </authorList>
    </citation>
    <scope>NUCLEOTIDE SEQUENCE [LARGE SCALE GENOMIC DNA]</scope>
    <source>
        <strain evidence="3">cv. DH0086</strain>
    </source>
</reference>
<feature type="region of interest" description="Disordered" evidence="1">
    <location>
        <begin position="96"/>
        <end position="137"/>
    </location>
</feature>
<proteinExistence type="predicted"/>
<dbReference type="PANTHER" id="PTHR46398">
    <property type="entry name" value="ALPHA/BETA-HYDROLASES SUPERFAMILY PROTEIN"/>
    <property type="match status" value="1"/>
</dbReference>